<proteinExistence type="predicted"/>
<keyword evidence="3" id="KW-1185">Reference proteome</keyword>
<evidence type="ECO:0000313" key="3">
    <source>
        <dbReference type="Proteomes" id="UP000078486"/>
    </source>
</evidence>
<dbReference type="CDD" id="cd01392">
    <property type="entry name" value="HTH_LacI"/>
    <property type="match status" value="1"/>
</dbReference>
<gene>
    <name evidence="2" type="ORF">AW736_04165</name>
</gene>
<dbReference type="Pfam" id="PF00356">
    <property type="entry name" value="LacI"/>
    <property type="match status" value="1"/>
</dbReference>
<dbReference type="STRING" id="1184151.AW736_04165"/>
<dbReference type="PROSITE" id="PS50932">
    <property type="entry name" value="HTH_LACI_2"/>
    <property type="match status" value="1"/>
</dbReference>
<feature type="domain" description="HTH lacI-type" evidence="1">
    <location>
        <begin position="1"/>
        <end position="41"/>
    </location>
</feature>
<evidence type="ECO:0000259" key="1">
    <source>
        <dbReference type="PROSITE" id="PS50932"/>
    </source>
</evidence>
<dbReference type="GO" id="GO:0003677">
    <property type="term" value="F:DNA binding"/>
    <property type="evidence" value="ECO:0007669"/>
    <property type="project" value="InterPro"/>
</dbReference>
<dbReference type="EMBL" id="LRRQ01000032">
    <property type="protein sequence ID" value="OAM91269.1"/>
    <property type="molecule type" value="Genomic_DNA"/>
</dbReference>
<dbReference type="Gene3D" id="3.40.50.2300">
    <property type="match status" value="1"/>
</dbReference>
<dbReference type="Proteomes" id="UP000078486">
    <property type="component" value="Unassembled WGS sequence"/>
</dbReference>
<dbReference type="SMART" id="SM00354">
    <property type="entry name" value="HTH_LACI"/>
    <property type="match status" value="1"/>
</dbReference>
<dbReference type="GO" id="GO:0006355">
    <property type="term" value="P:regulation of DNA-templated transcription"/>
    <property type="evidence" value="ECO:0007669"/>
    <property type="project" value="InterPro"/>
</dbReference>
<dbReference type="SUPFAM" id="SSF53822">
    <property type="entry name" value="Periplasmic binding protein-like I"/>
    <property type="match status" value="1"/>
</dbReference>
<dbReference type="InterPro" id="IPR028082">
    <property type="entry name" value="Peripla_BP_I"/>
</dbReference>
<dbReference type="AlphaFoldDB" id="A0A178IPV6"/>
<dbReference type="InterPro" id="IPR010982">
    <property type="entry name" value="Lambda_DNA-bd_dom_sf"/>
</dbReference>
<dbReference type="InterPro" id="IPR000843">
    <property type="entry name" value="HTH_LacI"/>
</dbReference>
<accession>A0A178IPV6</accession>
<protein>
    <recommendedName>
        <fullName evidence="1">HTH lacI-type domain-containing protein</fullName>
    </recommendedName>
</protein>
<comment type="caution">
    <text evidence="2">The sequence shown here is derived from an EMBL/GenBank/DDBJ whole genome shotgun (WGS) entry which is preliminary data.</text>
</comment>
<dbReference type="Gene3D" id="1.10.260.40">
    <property type="entry name" value="lambda repressor-like DNA-binding domains"/>
    <property type="match status" value="1"/>
</dbReference>
<reference evidence="2 3" key="1">
    <citation type="submission" date="2016-01" db="EMBL/GenBank/DDBJ databases">
        <title>High potential of lignocellulose degradation of a new Verrucomicrobia species.</title>
        <authorList>
            <person name="Wang Y."/>
            <person name="Shi Y."/>
            <person name="Qiu Z."/>
            <person name="Liu S."/>
            <person name="Yang H."/>
        </authorList>
    </citation>
    <scope>NUCLEOTIDE SEQUENCE [LARGE SCALE GENOMIC DNA]</scope>
    <source>
        <strain evidence="2 3">TSB47</strain>
    </source>
</reference>
<sequence length="317" mass="35214">MTVSRALRDDDSIPANTRERIKKIAEKLGYRPDPMVSQLMARLRVSRTVGTMPIAWLTAHPAENTWRGLPTSGEIYTGARARAEQLGYRLEAFWLRAPGMTGRRMSDILYSRGIRGIVIPPLPAGGGTIDLAWERFACATCGYSLRQPVLHRACSHQFHAARIAWDNFAKLGKRRIGLAFSVAWDRQLDGHLLAGFLREQHDATASRRVPPLVAPALTREVFMRWFRQHRPDAILGAPQARDWLRDAGAAEKCALALINIEDGDGTFRGVNHHLRELGESAVDLVAVQLSSNQSGIPAVPKVVLVECSWHEPVAALR</sequence>
<organism evidence="2 3">
    <name type="scientific">Termitidicoccus mucosus</name>
    <dbReference type="NCBI Taxonomy" id="1184151"/>
    <lineage>
        <taxon>Bacteria</taxon>
        <taxon>Pseudomonadati</taxon>
        <taxon>Verrucomicrobiota</taxon>
        <taxon>Opitutia</taxon>
        <taxon>Opitutales</taxon>
        <taxon>Opitutaceae</taxon>
        <taxon>Termitidicoccus</taxon>
    </lineage>
</organism>
<evidence type="ECO:0000313" key="2">
    <source>
        <dbReference type="EMBL" id="OAM91269.1"/>
    </source>
</evidence>
<name>A0A178IPV6_9BACT</name>
<dbReference type="SUPFAM" id="SSF47413">
    <property type="entry name" value="lambda repressor-like DNA-binding domains"/>
    <property type="match status" value="1"/>
</dbReference>